<keyword evidence="5 6" id="KW-0472">Membrane</keyword>
<sequence>MRNMKTKIHRMLLGLLLLVLLFLLGYLLITNMNPNIIPILTSGNRDAIEEMLRSETGFYAVLLTIVMEFLQTFSIIIPGMPINIAAGIVFGWFQGSIICTIGFVAANTAVFVIAKRVRGIVRKIVPSSAKKNSRWKFISEAKNPLLMITLAFATPGVPNGFIPYVSSTLTVTTNMFALAVFCGSLPGIIFSNFIGHFLLRKNYIVVGILAVVWLLLYVLALIGMKLIHKFRKKT</sequence>
<name>A0A927HAG8_9BACI</name>
<feature type="transmembrane region" description="Helical" evidence="6">
    <location>
        <begin position="203"/>
        <end position="224"/>
    </location>
</feature>
<dbReference type="PANTHER" id="PTHR12677">
    <property type="entry name" value="GOLGI APPARATUS MEMBRANE PROTEIN TVP38-RELATED"/>
    <property type="match status" value="1"/>
</dbReference>
<evidence type="ECO:0000313" key="8">
    <source>
        <dbReference type="EMBL" id="MBD3107436.1"/>
    </source>
</evidence>
<keyword evidence="2 6" id="KW-1003">Cell membrane</keyword>
<evidence type="ECO:0000256" key="1">
    <source>
        <dbReference type="ARBA" id="ARBA00004651"/>
    </source>
</evidence>
<dbReference type="InterPro" id="IPR015414">
    <property type="entry name" value="TMEM64"/>
</dbReference>
<organism evidence="8 9">
    <name type="scientific">Peribacillus faecalis</name>
    <dbReference type="NCBI Taxonomy" id="2772559"/>
    <lineage>
        <taxon>Bacteria</taxon>
        <taxon>Bacillati</taxon>
        <taxon>Bacillota</taxon>
        <taxon>Bacilli</taxon>
        <taxon>Bacillales</taxon>
        <taxon>Bacillaceae</taxon>
        <taxon>Peribacillus</taxon>
    </lineage>
</organism>
<feature type="domain" description="VTT" evidence="7">
    <location>
        <begin position="77"/>
        <end position="196"/>
    </location>
</feature>
<feature type="transmembrane region" description="Helical" evidence="6">
    <location>
        <begin position="176"/>
        <end position="197"/>
    </location>
</feature>
<keyword evidence="3 6" id="KW-0812">Transmembrane</keyword>
<comment type="similarity">
    <text evidence="6">Belongs to the TVP38/TMEM64 family.</text>
</comment>
<evidence type="ECO:0000256" key="2">
    <source>
        <dbReference type="ARBA" id="ARBA00022475"/>
    </source>
</evidence>
<evidence type="ECO:0000256" key="5">
    <source>
        <dbReference type="ARBA" id="ARBA00023136"/>
    </source>
</evidence>
<evidence type="ECO:0000256" key="6">
    <source>
        <dbReference type="RuleBase" id="RU366058"/>
    </source>
</evidence>
<reference evidence="8" key="1">
    <citation type="submission" date="2020-09" db="EMBL/GenBank/DDBJ databases">
        <title>Bacillus faecalis sp. nov., a moderately halophilic bacterium isolated from cow faeces.</title>
        <authorList>
            <person name="Jiang L."/>
            <person name="Lee J."/>
        </authorList>
    </citation>
    <scope>NUCLEOTIDE SEQUENCE</scope>
    <source>
        <strain evidence="8">AGMB 02131</strain>
    </source>
</reference>
<feature type="transmembrane region" description="Helical" evidence="6">
    <location>
        <begin position="145"/>
        <end position="164"/>
    </location>
</feature>
<dbReference type="AlphaFoldDB" id="A0A927HAG8"/>
<dbReference type="Pfam" id="PF09335">
    <property type="entry name" value="VTT_dom"/>
    <property type="match status" value="1"/>
</dbReference>
<dbReference type="GO" id="GO:0005886">
    <property type="term" value="C:plasma membrane"/>
    <property type="evidence" value="ECO:0007669"/>
    <property type="project" value="UniProtKB-SubCell"/>
</dbReference>
<feature type="transmembrane region" description="Helical" evidence="6">
    <location>
        <begin position="89"/>
        <end position="114"/>
    </location>
</feature>
<accession>A0A927HAG8</accession>
<evidence type="ECO:0000256" key="3">
    <source>
        <dbReference type="ARBA" id="ARBA00022692"/>
    </source>
</evidence>
<keyword evidence="4 6" id="KW-1133">Transmembrane helix</keyword>
<feature type="transmembrane region" description="Helical" evidence="6">
    <location>
        <begin position="56"/>
        <end position="77"/>
    </location>
</feature>
<dbReference type="RefSeq" id="WP_190996981.1">
    <property type="nucleotide sequence ID" value="NZ_JACXSI010000006.1"/>
</dbReference>
<evidence type="ECO:0000259" key="7">
    <source>
        <dbReference type="Pfam" id="PF09335"/>
    </source>
</evidence>
<comment type="subcellular location">
    <subcellularLocation>
        <location evidence="1 6">Cell membrane</location>
        <topology evidence="1 6">Multi-pass membrane protein</topology>
    </subcellularLocation>
</comment>
<comment type="caution">
    <text evidence="8">The sequence shown here is derived from an EMBL/GenBank/DDBJ whole genome shotgun (WGS) entry which is preliminary data.</text>
</comment>
<evidence type="ECO:0000313" key="9">
    <source>
        <dbReference type="Proteomes" id="UP000602076"/>
    </source>
</evidence>
<keyword evidence="9" id="KW-1185">Reference proteome</keyword>
<gene>
    <name evidence="8" type="ORF">IEO70_03580</name>
</gene>
<proteinExistence type="inferred from homology"/>
<dbReference type="InterPro" id="IPR032816">
    <property type="entry name" value="VTT_dom"/>
</dbReference>
<evidence type="ECO:0000256" key="4">
    <source>
        <dbReference type="ARBA" id="ARBA00022989"/>
    </source>
</evidence>
<dbReference type="PANTHER" id="PTHR12677:SF59">
    <property type="entry name" value="GOLGI APPARATUS MEMBRANE PROTEIN TVP38-RELATED"/>
    <property type="match status" value="1"/>
</dbReference>
<dbReference type="EMBL" id="JACXSI010000006">
    <property type="protein sequence ID" value="MBD3107436.1"/>
    <property type="molecule type" value="Genomic_DNA"/>
</dbReference>
<protein>
    <recommendedName>
        <fullName evidence="6">TVP38/TMEM64 family membrane protein</fullName>
    </recommendedName>
</protein>
<dbReference type="Proteomes" id="UP000602076">
    <property type="component" value="Unassembled WGS sequence"/>
</dbReference>